<dbReference type="PROSITE" id="PS50405">
    <property type="entry name" value="GST_CTER"/>
    <property type="match status" value="1"/>
</dbReference>
<dbReference type="Pfam" id="PF13410">
    <property type="entry name" value="GST_C_2"/>
    <property type="match status" value="1"/>
</dbReference>
<dbReference type="InterPro" id="IPR036249">
    <property type="entry name" value="Thioredoxin-like_sf"/>
</dbReference>
<dbReference type="SUPFAM" id="SSF52833">
    <property type="entry name" value="Thioredoxin-like"/>
    <property type="match status" value="1"/>
</dbReference>
<dbReference type="SFLD" id="SFLDS00019">
    <property type="entry name" value="Glutathione_Transferase_(cytos"/>
    <property type="match status" value="1"/>
</dbReference>
<keyword evidence="3" id="KW-0808">Transferase</keyword>
<name>A0AA49AAI8_9BURK</name>
<accession>A0AA49AAI8</accession>
<dbReference type="EC" id="2.5.1.18" evidence="3"/>
<sequence>MKLYYSPGACSLAPHILLCEAKLPHTLIKVDTGTHLTEDGIDFYTINPKGCVPVLELDDGQRLSEGPIIAQFIADHARRDDLMPGAGSMARYRVMEWQNYITSELHKSFSPLFNPALNAAAKAVFAAILSEKFAWVSRQLRGKSYLTGDSFSAADAYLFTVAGWANHVGLDLSDQDADVFGPLQAFLARVAARAAVQEAMKAEGLPAAERSKPCAAQHREC</sequence>
<dbReference type="InterPro" id="IPR040079">
    <property type="entry name" value="Glutathione_S-Trfase"/>
</dbReference>
<proteinExistence type="predicted"/>
<dbReference type="RefSeq" id="WP_206091464.1">
    <property type="nucleotide sequence ID" value="NZ_CP065053.1"/>
</dbReference>
<feature type="domain" description="GST C-terminal" evidence="2">
    <location>
        <begin position="87"/>
        <end position="215"/>
    </location>
</feature>
<dbReference type="SUPFAM" id="SSF47616">
    <property type="entry name" value="GST C-terminal domain-like"/>
    <property type="match status" value="1"/>
</dbReference>
<dbReference type="PANTHER" id="PTHR44051">
    <property type="entry name" value="GLUTATHIONE S-TRANSFERASE-RELATED"/>
    <property type="match status" value="1"/>
</dbReference>
<dbReference type="PROSITE" id="PS50404">
    <property type="entry name" value="GST_NTER"/>
    <property type="match status" value="1"/>
</dbReference>
<dbReference type="Gene3D" id="3.40.30.10">
    <property type="entry name" value="Glutaredoxin"/>
    <property type="match status" value="1"/>
</dbReference>
<organism evidence="3 4">
    <name type="scientific">Massilia antarctica</name>
    <dbReference type="NCBI Taxonomy" id="2765360"/>
    <lineage>
        <taxon>Bacteria</taxon>
        <taxon>Pseudomonadati</taxon>
        <taxon>Pseudomonadota</taxon>
        <taxon>Betaproteobacteria</taxon>
        <taxon>Burkholderiales</taxon>
        <taxon>Oxalobacteraceae</taxon>
        <taxon>Telluria group</taxon>
        <taxon>Massilia</taxon>
    </lineage>
</organism>
<dbReference type="InterPro" id="IPR010987">
    <property type="entry name" value="Glutathione-S-Trfase_C-like"/>
</dbReference>
<dbReference type="SFLD" id="SFLDG00358">
    <property type="entry name" value="Main_(cytGST)"/>
    <property type="match status" value="1"/>
</dbReference>
<dbReference type="Gene3D" id="1.20.1050.10">
    <property type="match status" value="1"/>
</dbReference>
<dbReference type="Pfam" id="PF13409">
    <property type="entry name" value="GST_N_2"/>
    <property type="match status" value="1"/>
</dbReference>
<dbReference type="EMBL" id="CP065053">
    <property type="protein sequence ID" value="QPI51947.1"/>
    <property type="molecule type" value="Genomic_DNA"/>
</dbReference>
<feature type="domain" description="GST N-terminal" evidence="1">
    <location>
        <begin position="1"/>
        <end position="81"/>
    </location>
</feature>
<dbReference type="GO" id="GO:0004364">
    <property type="term" value="F:glutathione transferase activity"/>
    <property type="evidence" value="ECO:0007669"/>
    <property type="project" value="UniProtKB-EC"/>
</dbReference>
<dbReference type="PANTHER" id="PTHR44051:SF8">
    <property type="entry name" value="GLUTATHIONE S-TRANSFERASE GSTA"/>
    <property type="match status" value="1"/>
</dbReference>
<dbReference type="CDD" id="cd03188">
    <property type="entry name" value="GST_C_Beta"/>
    <property type="match status" value="1"/>
</dbReference>
<evidence type="ECO:0000313" key="3">
    <source>
        <dbReference type="EMBL" id="QPI51947.1"/>
    </source>
</evidence>
<dbReference type="CDD" id="cd03057">
    <property type="entry name" value="GST_N_Beta"/>
    <property type="match status" value="1"/>
</dbReference>
<evidence type="ECO:0000259" key="2">
    <source>
        <dbReference type="PROSITE" id="PS50405"/>
    </source>
</evidence>
<evidence type="ECO:0000313" key="4">
    <source>
        <dbReference type="Proteomes" id="UP000662888"/>
    </source>
</evidence>
<dbReference type="Proteomes" id="UP000662888">
    <property type="component" value="Chromosome"/>
</dbReference>
<reference evidence="3 4" key="1">
    <citation type="submission" date="2020-11" db="EMBL/GenBank/DDBJ databases">
        <authorList>
            <person name="Sun Q."/>
        </authorList>
    </citation>
    <scope>NUCLEOTIDE SEQUENCE [LARGE SCALE GENOMIC DNA]</scope>
    <source>
        <strain evidence="3 4">P8398</strain>
    </source>
</reference>
<dbReference type="InterPro" id="IPR004045">
    <property type="entry name" value="Glutathione_S-Trfase_N"/>
</dbReference>
<dbReference type="SFLD" id="SFLDG01150">
    <property type="entry name" value="Main.1:_Beta-like"/>
    <property type="match status" value="1"/>
</dbReference>
<evidence type="ECO:0000259" key="1">
    <source>
        <dbReference type="PROSITE" id="PS50404"/>
    </source>
</evidence>
<dbReference type="NCBIfam" id="NF007831">
    <property type="entry name" value="PRK10542.1"/>
    <property type="match status" value="1"/>
</dbReference>
<dbReference type="InterPro" id="IPR036282">
    <property type="entry name" value="Glutathione-S-Trfase_C_sf"/>
</dbReference>
<gene>
    <name evidence="3" type="primary">gstA</name>
    <name evidence="3" type="ORF">IV454_10860</name>
</gene>
<keyword evidence="4" id="KW-1185">Reference proteome</keyword>
<protein>
    <submittedName>
        <fullName evidence="3">Glutathione transferase GstA</fullName>
        <ecNumber evidence="3">2.5.1.18</ecNumber>
    </submittedName>
</protein>